<dbReference type="EMBL" id="JANPWE010000003">
    <property type="protein sequence ID" value="MCR6545565.1"/>
    <property type="molecule type" value="Genomic_DNA"/>
</dbReference>
<organism evidence="1 2">
    <name type="scientific">Dehalobacterium formicoaceticum</name>
    <dbReference type="NCBI Taxonomy" id="51515"/>
    <lineage>
        <taxon>Bacteria</taxon>
        <taxon>Bacillati</taxon>
        <taxon>Bacillota</taxon>
        <taxon>Clostridia</taxon>
        <taxon>Eubacteriales</taxon>
        <taxon>Peptococcaceae</taxon>
        <taxon>Dehalobacterium</taxon>
    </lineage>
</organism>
<gene>
    <name evidence="1" type="ORF">NVS47_08580</name>
</gene>
<dbReference type="RefSeq" id="WP_089609165.1">
    <property type="nucleotide sequence ID" value="NZ_CP022121.1"/>
</dbReference>
<evidence type="ECO:0000313" key="2">
    <source>
        <dbReference type="Proteomes" id="UP001524944"/>
    </source>
</evidence>
<keyword evidence="2" id="KW-1185">Reference proteome</keyword>
<evidence type="ECO:0000313" key="1">
    <source>
        <dbReference type="EMBL" id="MCR6545565.1"/>
    </source>
</evidence>
<reference evidence="1 2" key="1">
    <citation type="submission" date="2022-08" db="EMBL/GenBank/DDBJ databases">
        <title>Proteogenomics of the novel Dehalobacterium formicoaceticum strain EZ94 highlights a key role of methyltransferases during anaerobic dichloromethane degradation.</title>
        <authorList>
            <person name="Wasmund K."/>
        </authorList>
    </citation>
    <scope>NUCLEOTIDE SEQUENCE [LARGE SCALE GENOMIC DNA]</scope>
    <source>
        <strain evidence="1 2">EZ94</strain>
    </source>
</reference>
<dbReference type="Proteomes" id="UP001524944">
    <property type="component" value="Unassembled WGS sequence"/>
</dbReference>
<protein>
    <submittedName>
        <fullName evidence="1">Uncharacterized protein</fullName>
    </submittedName>
</protein>
<sequence>MRKFVNYTLVCMLFLMLCLIVLPGTSKVWAEGETSLLEQKTPDQMLKEMTTGLDPKLREDYLPEEAWTDRMLVQYAAGKKETGRKEIITALKGSFKEFGTLSLDGWDLIHLTAKQNPLKVIKELEGKEGIIHIQPDELLYLAGADPNLKQQWSLGLDVTLERVSLNQDQGSSQVIEGKEE</sequence>
<comment type="caution">
    <text evidence="1">The sequence shown here is derived from an EMBL/GenBank/DDBJ whole genome shotgun (WGS) entry which is preliminary data.</text>
</comment>
<proteinExistence type="predicted"/>
<accession>A0ABT1Y3W3</accession>
<name>A0ABT1Y3W3_9FIRM</name>